<dbReference type="KEGG" id="puo:RZN69_12465"/>
<feature type="transmembrane region" description="Helical" evidence="1">
    <location>
        <begin position="116"/>
        <end position="140"/>
    </location>
</feature>
<proteinExistence type="predicted"/>
<keyword evidence="1" id="KW-0812">Transmembrane</keyword>
<dbReference type="AlphaFoldDB" id="A0AAQ3L8V6"/>
<gene>
    <name evidence="2" type="ORF">RZN69_12465</name>
</gene>
<protein>
    <submittedName>
        <fullName evidence="2">Uncharacterized protein</fullName>
    </submittedName>
</protein>
<dbReference type="RefSeq" id="WP_317831318.1">
    <property type="nucleotide sequence ID" value="NZ_CP136920.1"/>
</dbReference>
<organism evidence="2 3">
    <name type="scientific">Rubellicoccus peritrichatus</name>
    <dbReference type="NCBI Taxonomy" id="3080537"/>
    <lineage>
        <taxon>Bacteria</taxon>
        <taxon>Pseudomonadati</taxon>
        <taxon>Verrucomicrobiota</taxon>
        <taxon>Opitutia</taxon>
        <taxon>Puniceicoccales</taxon>
        <taxon>Cerasicoccaceae</taxon>
        <taxon>Rubellicoccus</taxon>
    </lineage>
</organism>
<evidence type="ECO:0000256" key="1">
    <source>
        <dbReference type="SAM" id="Phobius"/>
    </source>
</evidence>
<sequence length="221" mass="23967">MAIRYTRKVKPDLLSDEAIEAESDKLLATLIQLMGRHLSGDHGWELSPPENARTVHAVNGDLEATVSLEIVSDMENVPNKGFIRHSSLIINLKSMNKKRVSANLAHMEVAHGFEKVGAGIGTLAIGLHVLLFQALAVGVISLEVTAFFFVVGFVIGGAIGYVFGDQIGSFLGKRNGHKSFDSEVNFGVAKADWEIFVNSVISPIDKFCSQHESIPSRPTIV</sequence>
<evidence type="ECO:0000313" key="2">
    <source>
        <dbReference type="EMBL" id="WOO39430.1"/>
    </source>
</evidence>
<keyword evidence="1" id="KW-0472">Membrane</keyword>
<dbReference type="Proteomes" id="UP001304300">
    <property type="component" value="Chromosome"/>
</dbReference>
<accession>A0AAQ3L8V6</accession>
<dbReference type="EMBL" id="CP136920">
    <property type="protein sequence ID" value="WOO39430.1"/>
    <property type="molecule type" value="Genomic_DNA"/>
</dbReference>
<keyword evidence="1" id="KW-1133">Transmembrane helix</keyword>
<name>A0AAQ3L8V6_9BACT</name>
<evidence type="ECO:0000313" key="3">
    <source>
        <dbReference type="Proteomes" id="UP001304300"/>
    </source>
</evidence>
<reference evidence="2 3" key="1">
    <citation type="submission" date="2023-10" db="EMBL/GenBank/DDBJ databases">
        <title>Rubellicoccus peritrichatus gen. nov., sp. nov., isolated from an algae of coral reef tank.</title>
        <authorList>
            <person name="Luo J."/>
        </authorList>
    </citation>
    <scope>NUCLEOTIDE SEQUENCE [LARGE SCALE GENOMIC DNA]</scope>
    <source>
        <strain evidence="2 3">CR14</strain>
    </source>
</reference>
<keyword evidence="3" id="KW-1185">Reference proteome</keyword>
<feature type="transmembrane region" description="Helical" evidence="1">
    <location>
        <begin position="146"/>
        <end position="164"/>
    </location>
</feature>